<keyword evidence="2" id="KW-1185">Reference proteome</keyword>
<proteinExistence type="predicted"/>
<organism evidence="1 2">
    <name type="scientific">Laccaria amethystina LaAM-08-1</name>
    <dbReference type="NCBI Taxonomy" id="1095629"/>
    <lineage>
        <taxon>Eukaryota</taxon>
        <taxon>Fungi</taxon>
        <taxon>Dikarya</taxon>
        <taxon>Basidiomycota</taxon>
        <taxon>Agaricomycotina</taxon>
        <taxon>Agaricomycetes</taxon>
        <taxon>Agaricomycetidae</taxon>
        <taxon>Agaricales</taxon>
        <taxon>Agaricineae</taxon>
        <taxon>Hydnangiaceae</taxon>
        <taxon>Laccaria</taxon>
    </lineage>
</organism>
<dbReference type="EMBL" id="KN838642">
    <property type="protein sequence ID" value="KIJ99667.1"/>
    <property type="molecule type" value="Genomic_DNA"/>
</dbReference>
<dbReference type="AlphaFoldDB" id="A0A0C9XUQ6"/>
<reference evidence="2" key="2">
    <citation type="submission" date="2015-01" db="EMBL/GenBank/DDBJ databases">
        <title>Evolutionary Origins and Diversification of the Mycorrhizal Mutualists.</title>
        <authorList>
            <consortium name="DOE Joint Genome Institute"/>
            <consortium name="Mycorrhizal Genomics Consortium"/>
            <person name="Kohler A."/>
            <person name="Kuo A."/>
            <person name="Nagy L.G."/>
            <person name="Floudas D."/>
            <person name="Copeland A."/>
            <person name="Barry K.W."/>
            <person name="Cichocki N."/>
            <person name="Veneault-Fourrey C."/>
            <person name="LaButti K."/>
            <person name="Lindquist E.A."/>
            <person name="Lipzen A."/>
            <person name="Lundell T."/>
            <person name="Morin E."/>
            <person name="Murat C."/>
            <person name="Riley R."/>
            <person name="Ohm R."/>
            <person name="Sun H."/>
            <person name="Tunlid A."/>
            <person name="Henrissat B."/>
            <person name="Grigoriev I.V."/>
            <person name="Hibbett D.S."/>
            <person name="Martin F."/>
        </authorList>
    </citation>
    <scope>NUCLEOTIDE SEQUENCE [LARGE SCALE GENOMIC DNA]</scope>
    <source>
        <strain evidence="2">LaAM-08-1</strain>
    </source>
</reference>
<evidence type="ECO:0000313" key="2">
    <source>
        <dbReference type="Proteomes" id="UP000054477"/>
    </source>
</evidence>
<dbReference type="HOGENOM" id="CLU_2400005_0_0_1"/>
<protein>
    <submittedName>
        <fullName evidence="1">Uncharacterized protein</fullName>
    </submittedName>
</protein>
<name>A0A0C9XUQ6_9AGAR</name>
<reference evidence="1 2" key="1">
    <citation type="submission" date="2014-04" db="EMBL/GenBank/DDBJ databases">
        <authorList>
            <consortium name="DOE Joint Genome Institute"/>
            <person name="Kuo A."/>
            <person name="Kohler A."/>
            <person name="Nagy L.G."/>
            <person name="Floudas D."/>
            <person name="Copeland A."/>
            <person name="Barry K.W."/>
            <person name="Cichocki N."/>
            <person name="Veneault-Fourrey C."/>
            <person name="LaButti K."/>
            <person name="Lindquist E.A."/>
            <person name="Lipzen A."/>
            <person name="Lundell T."/>
            <person name="Morin E."/>
            <person name="Murat C."/>
            <person name="Sun H."/>
            <person name="Tunlid A."/>
            <person name="Henrissat B."/>
            <person name="Grigoriev I.V."/>
            <person name="Hibbett D.S."/>
            <person name="Martin F."/>
            <person name="Nordberg H.P."/>
            <person name="Cantor M.N."/>
            <person name="Hua S.X."/>
        </authorList>
    </citation>
    <scope>NUCLEOTIDE SEQUENCE [LARGE SCALE GENOMIC DNA]</scope>
    <source>
        <strain evidence="1 2">LaAM-08-1</strain>
    </source>
</reference>
<evidence type="ECO:0000313" key="1">
    <source>
        <dbReference type="EMBL" id="KIJ99667.1"/>
    </source>
</evidence>
<dbReference type="Proteomes" id="UP000054477">
    <property type="component" value="Unassembled WGS sequence"/>
</dbReference>
<gene>
    <name evidence="1" type="ORF">K443DRAFT_162062</name>
</gene>
<accession>A0A0C9XUQ6</accession>
<sequence length="93" mass="10638">MPWHSYHPGHQLPKSSHPFSRVNTYPHRLTSPIHIPKLCLGFAMFSIGTVEHERITGLSSPLRVGHSPPCWLLIAKSCLTFTMHPRQPGRWCF</sequence>